<sequence>MMMMMTVRERETEGVEAETAFQPFQQFSNQTRLLRSLESRRSLSTPPSPPQLPRSHSQISLDLFSPSQQTILHFLFHTARAREQGLSLYFPINPHAQPVTQSRPPLHRKCNCGTPTRSPGSSSVVHSCPDASLPCFMSACRNFACSRRPAMHAPADSYNNRLTPYRPAFLAVPGQFSSKAAQFLLRRKSLQIRVNRNLRAPRPGGTQWRTHVYHASRHPDASCSYASISPLCGRAQSRPSS</sequence>
<gene>
    <name evidence="1" type="ORF">PYCCODRAFT_623509</name>
</gene>
<keyword evidence="2" id="KW-1185">Reference proteome</keyword>
<evidence type="ECO:0000313" key="2">
    <source>
        <dbReference type="Proteomes" id="UP000193067"/>
    </source>
</evidence>
<protein>
    <submittedName>
        <fullName evidence="1">Uncharacterized protein</fullName>
    </submittedName>
</protein>
<dbReference type="Proteomes" id="UP000193067">
    <property type="component" value="Unassembled WGS sequence"/>
</dbReference>
<dbReference type="EMBL" id="KZ084088">
    <property type="protein sequence ID" value="OSD07537.1"/>
    <property type="molecule type" value="Genomic_DNA"/>
</dbReference>
<reference evidence="1 2" key="1">
    <citation type="journal article" date="2015" name="Biotechnol. Biofuels">
        <title>Enhanced degradation of softwood versus hardwood by the white-rot fungus Pycnoporus coccineus.</title>
        <authorList>
            <person name="Couturier M."/>
            <person name="Navarro D."/>
            <person name="Chevret D."/>
            <person name="Henrissat B."/>
            <person name="Piumi F."/>
            <person name="Ruiz-Duenas F.J."/>
            <person name="Martinez A.T."/>
            <person name="Grigoriev I.V."/>
            <person name="Riley R."/>
            <person name="Lipzen A."/>
            <person name="Berrin J.G."/>
            <person name="Master E.R."/>
            <person name="Rosso M.N."/>
        </authorList>
    </citation>
    <scope>NUCLEOTIDE SEQUENCE [LARGE SCALE GENOMIC DNA]</scope>
    <source>
        <strain evidence="1 2">BRFM310</strain>
    </source>
</reference>
<evidence type="ECO:0000313" key="1">
    <source>
        <dbReference type="EMBL" id="OSD07537.1"/>
    </source>
</evidence>
<accession>A0A1Y2J2I6</accession>
<dbReference type="AlphaFoldDB" id="A0A1Y2J2I6"/>
<proteinExistence type="predicted"/>
<name>A0A1Y2J2I6_TRAC3</name>
<organism evidence="1 2">
    <name type="scientific">Trametes coccinea (strain BRFM310)</name>
    <name type="common">Pycnoporus coccineus</name>
    <dbReference type="NCBI Taxonomy" id="1353009"/>
    <lineage>
        <taxon>Eukaryota</taxon>
        <taxon>Fungi</taxon>
        <taxon>Dikarya</taxon>
        <taxon>Basidiomycota</taxon>
        <taxon>Agaricomycotina</taxon>
        <taxon>Agaricomycetes</taxon>
        <taxon>Polyporales</taxon>
        <taxon>Polyporaceae</taxon>
        <taxon>Trametes</taxon>
    </lineage>
</organism>